<dbReference type="PRINTS" id="PR01837">
    <property type="entry name" value="MGTCSAPBPROT"/>
</dbReference>
<dbReference type="PANTHER" id="PTHR39084:SF1">
    <property type="entry name" value="DUF4010 DOMAIN-CONTAINING PROTEIN"/>
    <property type="match status" value="1"/>
</dbReference>
<dbReference type="OrthoDB" id="187863at2157"/>
<feature type="transmembrane region" description="Helical" evidence="6">
    <location>
        <begin position="369"/>
        <end position="391"/>
    </location>
</feature>
<feature type="domain" description="DUF4010" evidence="8">
    <location>
        <begin position="192"/>
        <end position="394"/>
    </location>
</feature>
<dbReference type="Pfam" id="PF02308">
    <property type="entry name" value="MgtC"/>
    <property type="match status" value="1"/>
</dbReference>
<feature type="transmembrane region" description="Helical" evidence="6">
    <location>
        <begin position="212"/>
        <end position="230"/>
    </location>
</feature>
<evidence type="ECO:0000256" key="5">
    <source>
        <dbReference type="ARBA" id="ARBA00023136"/>
    </source>
</evidence>
<keyword evidence="4 6" id="KW-1133">Transmembrane helix</keyword>
<evidence type="ECO:0000313" key="9">
    <source>
        <dbReference type="EMBL" id="SDJ58865.1"/>
    </source>
</evidence>
<evidence type="ECO:0000313" key="10">
    <source>
        <dbReference type="Proteomes" id="UP000198856"/>
    </source>
</evidence>
<feature type="transmembrane region" description="Helical" evidence="6">
    <location>
        <begin position="73"/>
        <end position="92"/>
    </location>
</feature>
<dbReference type="PANTHER" id="PTHR39084">
    <property type="entry name" value="MEMBRANE PROTEIN-RELATED"/>
    <property type="match status" value="1"/>
</dbReference>
<accession>A0A1G8V0J8</accession>
<dbReference type="Pfam" id="PF13194">
    <property type="entry name" value="DUF4010"/>
    <property type="match status" value="1"/>
</dbReference>
<dbReference type="RefSeq" id="WP_092701176.1">
    <property type="nucleotide sequence ID" value="NZ_FNFC01000005.1"/>
</dbReference>
<dbReference type="STRING" id="890420.SAMN05216226_105199"/>
<keyword evidence="5 6" id="KW-0472">Membrane</keyword>
<keyword evidence="2" id="KW-1003">Cell membrane</keyword>
<feature type="transmembrane region" description="Helical" evidence="6">
    <location>
        <begin position="272"/>
        <end position="294"/>
    </location>
</feature>
<feature type="transmembrane region" description="Helical" evidence="6">
    <location>
        <begin position="403"/>
        <end position="425"/>
    </location>
</feature>
<dbReference type="GO" id="GO:0005886">
    <property type="term" value="C:plasma membrane"/>
    <property type="evidence" value="ECO:0007669"/>
    <property type="project" value="UniProtKB-SubCell"/>
</dbReference>
<evidence type="ECO:0000256" key="3">
    <source>
        <dbReference type="ARBA" id="ARBA00022692"/>
    </source>
</evidence>
<sequence length="426" mass="44207">MVVTESIQAVGGFSPEYLLSEYPDVMKVVFATALGVLLGVEREWSERPAGLRTFTIITLTGTVLTIVDEPYLVVLGAVLVVVQGAVFAVQGLVSGDENYLLTTSMSMVLAYGVGVLIGNELYQVGVVVSIVATMLLVLRRELHGFARGLSKDEIQSALEFGILAFVVFPLLPDQSFGPSGTINPRTIWLLVVAVSGIGFVNYLVVQRYGTKGIAITSFFGGLVNSTAVLGEIVSRARNQTGFTSIAVGSILLANAAMAFRDMFIVVTFVPELAINVGAPLVAIAVAGIGMSYVVSDWELDFEMEFESPFNLTTALKFGGLFLLVLTVSATARSLLGTSGFLLSSFLGGMVSSGAVTTSVVLLVDSGQVGPGVASSGIIAAVSGSILVKLALAISMDRSVATPVTVATAALIAVGVAATGLTVAFLA</sequence>
<evidence type="ECO:0000256" key="4">
    <source>
        <dbReference type="ARBA" id="ARBA00022989"/>
    </source>
</evidence>
<comment type="subcellular location">
    <subcellularLocation>
        <location evidence="1">Cell membrane</location>
        <topology evidence="1">Multi-pass membrane protein</topology>
    </subcellularLocation>
</comment>
<keyword evidence="3 6" id="KW-0812">Transmembrane</keyword>
<evidence type="ECO:0000256" key="2">
    <source>
        <dbReference type="ARBA" id="ARBA00022475"/>
    </source>
</evidence>
<proteinExistence type="predicted"/>
<dbReference type="InterPro" id="IPR025105">
    <property type="entry name" value="DUF4010"/>
</dbReference>
<feature type="transmembrane region" description="Helical" evidence="6">
    <location>
        <begin position="342"/>
        <end position="363"/>
    </location>
</feature>
<keyword evidence="10" id="KW-1185">Reference proteome</keyword>
<protein>
    <submittedName>
        <fullName evidence="9">Uncharacterized membrane protein, DUF4010 family</fullName>
    </submittedName>
</protein>
<feature type="domain" description="MgtC/SapB/SrpB/YhiD N-terminal" evidence="7">
    <location>
        <begin position="29"/>
        <end position="144"/>
    </location>
</feature>
<evidence type="ECO:0000259" key="7">
    <source>
        <dbReference type="Pfam" id="PF02308"/>
    </source>
</evidence>
<dbReference type="AlphaFoldDB" id="A0A1G8V0J8"/>
<evidence type="ECO:0000256" key="6">
    <source>
        <dbReference type="SAM" id="Phobius"/>
    </source>
</evidence>
<dbReference type="EMBL" id="FNFC01000005">
    <property type="protein sequence ID" value="SDJ58865.1"/>
    <property type="molecule type" value="Genomic_DNA"/>
</dbReference>
<gene>
    <name evidence="9" type="ORF">SAMN05216226_105199</name>
</gene>
<name>A0A1G8V0J8_9EURY</name>
<organism evidence="9 10">
    <name type="scientific">Halovenus aranensis</name>
    <dbReference type="NCBI Taxonomy" id="890420"/>
    <lineage>
        <taxon>Archaea</taxon>
        <taxon>Methanobacteriati</taxon>
        <taxon>Methanobacteriota</taxon>
        <taxon>Stenosarchaea group</taxon>
        <taxon>Halobacteria</taxon>
        <taxon>Halobacteriales</taxon>
        <taxon>Haloarculaceae</taxon>
        <taxon>Halovenus</taxon>
    </lineage>
</organism>
<dbReference type="InterPro" id="IPR049177">
    <property type="entry name" value="MgtC_SapB_SrpB_YhiD_N"/>
</dbReference>
<feature type="transmembrane region" description="Helical" evidence="6">
    <location>
        <begin position="154"/>
        <end position="171"/>
    </location>
</feature>
<reference evidence="9 10" key="1">
    <citation type="submission" date="2016-10" db="EMBL/GenBank/DDBJ databases">
        <authorList>
            <person name="de Groot N.N."/>
        </authorList>
    </citation>
    <scope>NUCLEOTIDE SEQUENCE [LARGE SCALE GENOMIC DNA]</scope>
    <source>
        <strain evidence="9 10">IBRC-M10015</strain>
    </source>
</reference>
<dbReference type="Proteomes" id="UP000198856">
    <property type="component" value="Unassembled WGS sequence"/>
</dbReference>
<evidence type="ECO:0000256" key="1">
    <source>
        <dbReference type="ARBA" id="ARBA00004651"/>
    </source>
</evidence>
<feature type="transmembrane region" description="Helical" evidence="6">
    <location>
        <begin position="186"/>
        <end position="205"/>
    </location>
</feature>
<evidence type="ECO:0000259" key="8">
    <source>
        <dbReference type="Pfam" id="PF13194"/>
    </source>
</evidence>
<feature type="transmembrane region" description="Helical" evidence="6">
    <location>
        <begin position="242"/>
        <end position="260"/>
    </location>
</feature>
<feature type="transmembrane region" description="Helical" evidence="6">
    <location>
        <begin position="314"/>
        <end position="335"/>
    </location>
</feature>
<dbReference type="InterPro" id="IPR003416">
    <property type="entry name" value="MgtC/SapB/SrpB/YhiD_fam"/>
</dbReference>